<organism evidence="5">
    <name type="scientific">marine sediment metagenome</name>
    <dbReference type="NCBI Taxonomy" id="412755"/>
    <lineage>
        <taxon>unclassified sequences</taxon>
        <taxon>metagenomes</taxon>
        <taxon>ecological metagenomes</taxon>
    </lineage>
</organism>
<proteinExistence type="inferred from homology"/>
<dbReference type="InterPro" id="IPR015178">
    <property type="entry name" value="A-amylase/a-glucTrfase_central"/>
</dbReference>
<dbReference type="InterPro" id="IPR028995">
    <property type="entry name" value="Glyco_hydro_57/38_cen_sf"/>
</dbReference>
<reference evidence="5" key="1">
    <citation type="journal article" date="2014" name="Front. Microbiol.">
        <title>High frequency of phylogenetically diverse reductive dehalogenase-homologous genes in deep subseafloor sedimentary metagenomes.</title>
        <authorList>
            <person name="Kawai M."/>
            <person name="Futagami T."/>
            <person name="Toyoda A."/>
            <person name="Takaki Y."/>
            <person name="Nishi S."/>
            <person name="Hori S."/>
            <person name="Arai W."/>
            <person name="Tsubouchi T."/>
            <person name="Morono Y."/>
            <person name="Uchiyama I."/>
            <person name="Ito T."/>
            <person name="Fujiyama A."/>
            <person name="Inagaki F."/>
            <person name="Takami H."/>
        </authorList>
    </citation>
    <scope>NUCLEOTIDE SEQUENCE</scope>
    <source>
        <strain evidence="5">Expedition CK06-06</strain>
    </source>
</reference>
<dbReference type="GO" id="GO:0003824">
    <property type="term" value="F:catalytic activity"/>
    <property type="evidence" value="ECO:0007669"/>
    <property type="project" value="InterPro"/>
</dbReference>
<evidence type="ECO:0000313" key="5">
    <source>
        <dbReference type="EMBL" id="GAG73018.1"/>
    </source>
</evidence>
<accession>X1AKK8</accession>
<feature type="non-terminal residue" evidence="5">
    <location>
        <position position="457"/>
    </location>
</feature>
<evidence type="ECO:0008006" key="6">
    <source>
        <dbReference type="Google" id="ProtNLM"/>
    </source>
</evidence>
<dbReference type="Pfam" id="PF03065">
    <property type="entry name" value="Glyco_hydro_57"/>
    <property type="match status" value="1"/>
</dbReference>
<protein>
    <recommendedName>
        <fullName evidence="6">Glycoside hydrolase family 57 N-terminal domain-containing protein</fullName>
    </recommendedName>
</protein>
<name>X1AKK8_9ZZZZ</name>
<evidence type="ECO:0000256" key="1">
    <source>
        <dbReference type="ARBA" id="ARBA00006821"/>
    </source>
</evidence>
<comment type="caution">
    <text evidence="5">The sequence shown here is derived from an EMBL/GenBank/DDBJ whole genome shotgun (WGS) entry which is preliminary data.</text>
</comment>
<dbReference type="SUPFAM" id="SSF88713">
    <property type="entry name" value="Glycoside hydrolase/deacetylase"/>
    <property type="match status" value="1"/>
</dbReference>
<comment type="similarity">
    <text evidence="1">Belongs to the glycosyl hydrolase 57 family.</text>
</comment>
<dbReference type="Pfam" id="PF09094">
    <property type="entry name" value="AmyA-A_glucT_m"/>
    <property type="match status" value="1"/>
</dbReference>
<dbReference type="AlphaFoldDB" id="X1AKK8"/>
<dbReference type="PANTHER" id="PTHR36306:SF1">
    <property type="entry name" value="ALPHA-AMYLASE-RELATED"/>
    <property type="match status" value="1"/>
</dbReference>
<dbReference type="InterPro" id="IPR011330">
    <property type="entry name" value="Glyco_hydro/deAcase_b/a-brl"/>
</dbReference>
<feature type="domain" description="Glycoside hydrolase family 57 N-terminal" evidence="3">
    <location>
        <begin position="35"/>
        <end position="298"/>
    </location>
</feature>
<dbReference type="CDD" id="cd10793">
    <property type="entry name" value="GH57N_TLGT_like"/>
    <property type="match status" value="1"/>
</dbReference>
<dbReference type="InterPro" id="IPR004300">
    <property type="entry name" value="Glyco_hydro_57_N"/>
</dbReference>
<dbReference type="InterPro" id="IPR052046">
    <property type="entry name" value="GH57_Enzymes"/>
</dbReference>
<keyword evidence="2" id="KW-0119">Carbohydrate metabolism</keyword>
<feature type="domain" description="Alpha-amylase/4-alpha-glucanotransferase central" evidence="4">
    <location>
        <begin position="335"/>
        <end position="403"/>
    </location>
</feature>
<dbReference type="PANTHER" id="PTHR36306">
    <property type="entry name" value="ALPHA-AMYLASE-RELATED-RELATED"/>
    <property type="match status" value="1"/>
</dbReference>
<evidence type="ECO:0000259" key="4">
    <source>
        <dbReference type="Pfam" id="PF09094"/>
    </source>
</evidence>
<evidence type="ECO:0000259" key="3">
    <source>
        <dbReference type="Pfam" id="PF03065"/>
    </source>
</evidence>
<dbReference type="Gene3D" id="3.20.110.20">
    <property type="match status" value="1"/>
</dbReference>
<dbReference type="EMBL" id="BART01001758">
    <property type="protein sequence ID" value="GAG73018.1"/>
    <property type="molecule type" value="Genomic_DNA"/>
</dbReference>
<dbReference type="SUPFAM" id="SSF88688">
    <property type="entry name" value="Families 57/38 glycoside transferase middle domain"/>
    <property type="match status" value="1"/>
</dbReference>
<gene>
    <name evidence="5" type="ORF">S01H4_05904</name>
</gene>
<dbReference type="GO" id="GO:0005975">
    <property type="term" value="P:carbohydrate metabolic process"/>
    <property type="evidence" value="ECO:0007669"/>
    <property type="project" value="InterPro"/>
</dbReference>
<evidence type="ECO:0000256" key="2">
    <source>
        <dbReference type="ARBA" id="ARBA00023277"/>
    </source>
</evidence>
<sequence length="457" mass="53636">MFTHLNLIRKITNGQEGVATQKRNKEKGAKMIRFIFGIHIHQPLGNLDWVIKKTTEKCYIPFLEKVSNFPFFKFVLHISGVLIDWFEQNSPHYLKLVKKLVQSGQIEILSGGYYEPILSSISKRDRRKQISMLSQYIKKQFDYKPSGIWLTERIWEPDVVEDIARAGLRYVVVDDRHFIVSGFESSELHSYYINEFNETRIAIFPIDAKLRYLIPFRPPEEIEEYLNNLDKDGFPMSIYVDDGEKFGEWPGTHAWVYKDGWLDKFIETMGRLNDYNKVQLTTFSHVLEECSPQGIAYLSNASYIEMEEWALPARKIIELESLKKKVGDSPYIRGGHWKNFFTKYPESNRMHKFMLLLSSIVKKEKNRKAEKPLLSSQCNDAYWHGVFGGLYLPHLRYEIWKRLSETLNILSSDMEKTEVKILDFDYDGKEEVWVHSESSSSIFKPSYGGHLIHHILF</sequence>